<evidence type="ECO:0008006" key="4">
    <source>
        <dbReference type="Google" id="ProtNLM"/>
    </source>
</evidence>
<keyword evidence="3" id="KW-1185">Reference proteome</keyword>
<evidence type="ECO:0000313" key="3">
    <source>
        <dbReference type="Proteomes" id="UP000680670"/>
    </source>
</evidence>
<reference evidence="2 3" key="1">
    <citation type="submission" date="2021-03" db="EMBL/GenBank/DDBJ databases">
        <title>Antimicrobial resistance genes in bacteria isolated from Japanese honey, and their potential for conferring macrolide and lincosamide resistance in the American foulbrood pathogen Paenibacillus larvae.</title>
        <authorList>
            <person name="Okamoto M."/>
            <person name="Kumagai M."/>
            <person name="Kanamori H."/>
            <person name="Takamatsu D."/>
        </authorList>
    </citation>
    <scope>NUCLEOTIDE SEQUENCE [LARGE SCALE GENOMIC DNA]</scope>
    <source>
        <strain evidence="2 3">J6TS1</strain>
    </source>
</reference>
<proteinExistence type="predicted"/>
<feature type="transmembrane region" description="Helical" evidence="1">
    <location>
        <begin position="15"/>
        <end position="43"/>
    </location>
</feature>
<name>A0ABQ4KRA6_SIMTE</name>
<dbReference type="EMBL" id="BORJ01000001">
    <property type="protein sequence ID" value="GIN94562.1"/>
    <property type="molecule type" value="Genomic_DNA"/>
</dbReference>
<evidence type="ECO:0000256" key="1">
    <source>
        <dbReference type="SAM" id="Phobius"/>
    </source>
</evidence>
<comment type="caution">
    <text evidence="2">The sequence shown here is derived from an EMBL/GenBank/DDBJ whole genome shotgun (WGS) entry which is preliminary data.</text>
</comment>
<feature type="transmembrane region" description="Helical" evidence="1">
    <location>
        <begin position="63"/>
        <end position="87"/>
    </location>
</feature>
<protein>
    <recommendedName>
        <fullName evidence="4">Protoheme IX farnesyltransferase</fullName>
    </recommendedName>
</protein>
<keyword evidence="1" id="KW-0472">Membrane</keyword>
<keyword evidence="1" id="KW-0812">Transmembrane</keyword>
<sequence length="88" mass="9872">MLPVVKGFAATKRSIVMWVALLLPIPFFMTALGIPFVILATLLNVGWLVMGIAGYRMKNDIKWATLMFVYSLNYLTIIFTAMVIFAVI</sequence>
<organism evidence="2 3">
    <name type="scientific">Siminovitchia terrae</name>
    <name type="common">Bacillus terrae</name>
    <dbReference type="NCBI Taxonomy" id="1914933"/>
    <lineage>
        <taxon>Bacteria</taxon>
        <taxon>Bacillati</taxon>
        <taxon>Bacillota</taxon>
        <taxon>Bacilli</taxon>
        <taxon>Bacillales</taxon>
        <taxon>Bacillaceae</taxon>
        <taxon>Siminovitchia</taxon>
    </lineage>
</organism>
<keyword evidence="1" id="KW-1133">Transmembrane helix</keyword>
<accession>A0ABQ4KRA6</accession>
<evidence type="ECO:0000313" key="2">
    <source>
        <dbReference type="EMBL" id="GIN94562.1"/>
    </source>
</evidence>
<dbReference type="Proteomes" id="UP000680670">
    <property type="component" value="Unassembled WGS sequence"/>
</dbReference>
<gene>
    <name evidence="2" type="ORF">J6TS1_04320</name>
</gene>